<gene>
    <name evidence="2" type="ORF">SAY89_04695</name>
</gene>
<evidence type="ECO:0000259" key="1">
    <source>
        <dbReference type="Pfam" id="PF10592"/>
    </source>
</evidence>
<accession>A0AAF1C3A9</accession>
<evidence type="ECO:0000313" key="2">
    <source>
        <dbReference type="EMBL" id="WPF89573.1"/>
    </source>
</evidence>
<dbReference type="InterPro" id="IPR018891">
    <property type="entry name" value="AIPR_C"/>
</dbReference>
<protein>
    <submittedName>
        <fullName evidence="2">AIPR family protein</fullName>
    </submittedName>
</protein>
<dbReference type="AlphaFoldDB" id="A0AAF1C3A9"/>
<feature type="domain" description="Abortive phage infection protein C-terminal" evidence="1">
    <location>
        <begin position="236"/>
        <end position="548"/>
    </location>
</feature>
<organism evidence="2">
    <name type="scientific">Cyanobacterium aponinum AL20115</name>
    <dbReference type="NCBI Taxonomy" id="3090662"/>
    <lineage>
        <taxon>Bacteria</taxon>
        <taxon>Bacillati</taxon>
        <taxon>Cyanobacteriota</taxon>
        <taxon>Cyanophyceae</taxon>
        <taxon>Oscillatoriophycideae</taxon>
        <taxon>Chroococcales</taxon>
        <taxon>Geminocystaceae</taxon>
        <taxon>Cyanobacterium</taxon>
    </lineage>
</organism>
<dbReference type="RefSeq" id="WP_320001963.1">
    <property type="nucleotide sequence ID" value="NZ_CP138348.1"/>
</dbReference>
<name>A0AAF1C3A9_9CHRO</name>
<sequence length="570" mass="65927">MIDINYTNLLNLIQPYKISGRTDSTAFLHWFLVNIYRLERIEVDNIVCDGHGDKGIDGIYINDNEGLIDVFQSKIVQNESKTLGDTQLKEFLGSLQQLITEDSINGLIDSLGEPNTKNIIQLKNLLLESKEYLQSPDYKVRGIFVTNTNKDDNANNLLKTISGDDNILLEVWDKNLISEMYVDSDKAIRATSELAFDVFGWDYSKYNVDNFARVVIAAVKATDIVKMEGLDNQKIFDLNLRKSLGKTKVNKDIYHSIEEENEHKKFLLYHNGITIICGELNTEIQGKIIIKDYAVVNGCQSVSCLYSKRDIITDDLRILTRIIEIKSDSELITKITHNSNNQNGIKIRDFRSNTKTQVRLQREINEKYPDYFYQIKNGEKSPPDKMLIDNQLAGRILLVFDLEEPWAVQGIKKIFEDSHSKIFSRPEVTGGRIVSLFKLYQQIQQDLPKIEPQLFQGYQITRFLLLHLVSQVFKEDEIGKNFRAKPEDFLFHPSKEKKFFECLHTILGDLIIDLNGEFEDKGGENYDFKTIYKSPKQLKELTNEVLKSYKKVIQRGRVESFTELWRKNNE</sequence>
<dbReference type="EMBL" id="CP138348">
    <property type="protein sequence ID" value="WPF89573.1"/>
    <property type="molecule type" value="Genomic_DNA"/>
</dbReference>
<proteinExistence type="predicted"/>
<dbReference type="Pfam" id="PF10592">
    <property type="entry name" value="AIPR"/>
    <property type="match status" value="1"/>
</dbReference>
<reference evidence="2" key="1">
    <citation type="submission" date="2023-11" db="EMBL/GenBank/DDBJ databases">
        <title>Genome sequence of Cyanobacterium aponinum BCRC AL20115.</title>
        <authorList>
            <person name="Chang H.-Y."/>
            <person name="Lin K.-M."/>
            <person name="Hsueh H.-T."/>
            <person name="Chu H.-A."/>
            <person name="Kuo C.-H."/>
        </authorList>
    </citation>
    <scope>NUCLEOTIDE SEQUENCE</scope>
    <source>
        <strain evidence="2">AL20115</strain>
    </source>
</reference>